<comment type="caution">
    <text evidence="1">The sequence shown here is derived from an EMBL/GenBank/DDBJ whole genome shotgun (WGS) entry which is preliminary data.</text>
</comment>
<protein>
    <submittedName>
        <fullName evidence="1">Uncharacterized protein</fullName>
    </submittedName>
</protein>
<accession>A0ABT7YEX2</accession>
<sequence length="152" mass="17318">MIRELSRAKVYERLLSELSLREEFYRAELARLQESKSADTKSSAGDKFETSREMIAQEIAKVDHSLQTLISNRKFMEEFADQEVSETVRNGSIIRVGDQLFLLGVSLGEMDLGLEKIFLLSRSSPFGKILFGLKKNDPVQFMGKPNQINEIL</sequence>
<name>A0ABT7YEX2_9BACT</name>
<gene>
    <name evidence="1" type="ORF">QVH07_12995</name>
</gene>
<proteinExistence type="predicted"/>
<evidence type="ECO:0000313" key="1">
    <source>
        <dbReference type="EMBL" id="MDN3205073.1"/>
    </source>
</evidence>
<organism evidence="1 2">
    <name type="scientific">Algoriphagus sediminis</name>
    <dbReference type="NCBI Taxonomy" id="3057113"/>
    <lineage>
        <taxon>Bacteria</taxon>
        <taxon>Pseudomonadati</taxon>
        <taxon>Bacteroidota</taxon>
        <taxon>Cytophagia</taxon>
        <taxon>Cytophagales</taxon>
        <taxon>Cyclobacteriaceae</taxon>
        <taxon>Algoriphagus</taxon>
    </lineage>
</organism>
<keyword evidence="2" id="KW-1185">Reference proteome</keyword>
<dbReference type="Proteomes" id="UP001171916">
    <property type="component" value="Unassembled WGS sequence"/>
</dbReference>
<dbReference type="EMBL" id="JAUEPH010000005">
    <property type="protein sequence ID" value="MDN3205073.1"/>
    <property type="molecule type" value="Genomic_DNA"/>
</dbReference>
<evidence type="ECO:0000313" key="2">
    <source>
        <dbReference type="Proteomes" id="UP001171916"/>
    </source>
</evidence>
<reference evidence="1" key="1">
    <citation type="submission" date="2023-06" db="EMBL/GenBank/DDBJ databases">
        <title>Robiginitalea aurantiacus sp. nov. and Algoriphagus sediminis sp. nov., isolated from coastal sediment.</title>
        <authorList>
            <person name="Zhou Z.Y."/>
            <person name="An J."/>
            <person name="Jia Y.W."/>
            <person name="Du Z.J."/>
        </authorList>
    </citation>
    <scope>NUCLEOTIDE SEQUENCE</scope>
    <source>
        <strain evidence="1">C2-7</strain>
    </source>
</reference>